<evidence type="ECO:0000313" key="2">
    <source>
        <dbReference type="EMBL" id="AZJ35110.1"/>
    </source>
</evidence>
<keyword evidence="1" id="KW-0812">Transmembrane</keyword>
<evidence type="ECO:0000256" key="1">
    <source>
        <dbReference type="SAM" id="Phobius"/>
    </source>
</evidence>
<keyword evidence="3" id="KW-1185">Reference proteome</keyword>
<gene>
    <name evidence="2" type="ORF">D6T69_06075</name>
</gene>
<dbReference type="AlphaFoldDB" id="A0A3Q8RRC3"/>
<name>A0A3Q8RRC3_9FLAO</name>
<keyword evidence="1" id="KW-1133">Transmembrane helix</keyword>
<protein>
    <recommendedName>
        <fullName evidence="4">2TM domain-containing protein</fullName>
    </recommendedName>
</protein>
<dbReference type="KEGG" id="tsig:D6T69_06075"/>
<feature type="transmembrane region" description="Helical" evidence="1">
    <location>
        <begin position="20"/>
        <end position="37"/>
    </location>
</feature>
<keyword evidence="1" id="KW-0472">Membrane</keyword>
<evidence type="ECO:0000313" key="3">
    <source>
        <dbReference type="Proteomes" id="UP000274593"/>
    </source>
</evidence>
<dbReference type="Proteomes" id="UP000274593">
    <property type="component" value="Chromosome"/>
</dbReference>
<reference evidence="2 3" key="1">
    <citation type="submission" date="2018-09" db="EMBL/GenBank/DDBJ databases">
        <title>Insights into the microbiota of Asian seabass (Lates calcarifer) with tenacibaculosis symptoms and description of sp. nov. Tenacibaculum singaporense.</title>
        <authorList>
            <person name="Miyake S."/>
            <person name="Soh M."/>
            <person name="Azman M.N."/>
            <person name="Ngoh S.Y."/>
            <person name="Orban L."/>
        </authorList>
    </citation>
    <scope>NUCLEOTIDE SEQUENCE [LARGE SCALE GENOMIC DNA]</scope>
    <source>
        <strain evidence="2 3">DSM 106434</strain>
    </source>
</reference>
<accession>A0A3Q8RRC3</accession>
<organism evidence="2 3">
    <name type="scientific">Tenacibaculum singaporense</name>
    <dbReference type="NCBI Taxonomy" id="2358479"/>
    <lineage>
        <taxon>Bacteria</taxon>
        <taxon>Pseudomonadati</taxon>
        <taxon>Bacteroidota</taxon>
        <taxon>Flavobacteriia</taxon>
        <taxon>Flavobacteriales</taxon>
        <taxon>Flavobacteriaceae</taxon>
        <taxon>Tenacibaculum</taxon>
    </lineage>
</organism>
<feature type="transmembrane region" description="Helical" evidence="1">
    <location>
        <begin position="49"/>
        <end position="67"/>
    </location>
</feature>
<evidence type="ECO:0008006" key="4">
    <source>
        <dbReference type="Google" id="ProtNLM"/>
    </source>
</evidence>
<sequence length="80" mass="10087">MKKTDFHKEQERIKPIIILWVKRIYVIAFNIYAWFWLIREIFFRKTTEFEPYLLWLFTTAGMYYFVLENQDVFIKSKDKH</sequence>
<dbReference type="EMBL" id="CP032548">
    <property type="protein sequence ID" value="AZJ35110.1"/>
    <property type="molecule type" value="Genomic_DNA"/>
</dbReference>
<dbReference type="RefSeq" id="WP_125066912.1">
    <property type="nucleotide sequence ID" value="NZ_CP032548.1"/>
</dbReference>
<proteinExistence type="predicted"/>